<dbReference type="EC" id="1.14.-.-" evidence="8"/>
<dbReference type="InterPro" id="IPR036661">
    <property type="entry name" value="Luciferase-like_sf"/>
</dbReference>
<dbReference type="GO" id="GO:0016705">
    <property type="term" value="F:oxidoreductase activity, acting on paired donors, with incorporation or reduction of molecular oxygen"/>
    <property type="evidence" value="ECO:0007669"/>
    <property type="project" value="InterPro"/>
</dbReference>
<keyword evidence="3 8" id="KW-0560">Oxidoreductase</keyword>
<dbReference type="NCBIfam" id="TIGR03860">
    <property type="entry name" value="FMN_nitrolo"/>
    <property type="match status" value="1"/>
</dbReference>
<dbReference type="InterPro" id="IPR016215">
    <property type="entry name" value="NTA_MOA"/>
</dbReference>
<feature type="binding site" evidence="6">
    <location>
        <position position="158"/>
    </location>
    <ligand>
        <name>FMN</name>
        <dbReference type="ChEBI" id="CHEBI:58210"/>
    </ligand>
</feature>
<sequence length="433" mass="48423">MTAAPFHMGWFLGNSFGVHGWNDPWGGSLAAEWTRPDMHIDLVRALERACFDFLLLEDSAFVPDSYGSSMDFYLRRAARVPKNDPLPLVPLLTQATRHLGIVPTISTSFYPPYLLARLIATLDLMSEGRVGCNFVTSTALRAAQNFGLDEHLEHDRRYEMADEFVEVVRKLWTSWDDDAVIMDIERQTFVDPTKVRTIDHKGRFFSVRGPLNTARPHDGRPVLVQAGGSPQGRHFAARHMDVVIAALGTVDEMKTYRADMRERVAAQGRNPDDCKVLFLLTPTLGDTDAEAQARYERGLRAKSASPENGLALMASLTDIDFAKFDLDEPLETMTTNGQQGTLKRFLAQGRTLREIAANFRFGFEDVFGTPDRVAAILGEVMAEVGGDGFVINLPITRRTIAEITDGLIPALQKRQLVRSLYSHAGFRQNLFEF</sequence>
<dbReference type="PIRSF" id="PIRSF000337">
    <property type="entry name" value="NTA_MOA"/>
    <property type="match status" value="1"/>
</dbReference>
<dbReference type="RefSeq" id="WP_282587627.1">
    <property type="nucleotide sequence ID" value="NZ_JAMOIM010000023.1"/>
</dbReference>
<dbReference type="InterPro" id="IPR011251">
    <property type="entry name" value="Luciferase-like_dom"/>
</dbReference>
<dbReference type="PANTHER" id="PTHR30011:SF16">
    <property type="entry name" value="C2H2 FINGER DOMAIN TRANSCRIPTION FACTOR (EUROFUNG)-RELATED"/>
    <property type="match status" value="1"/>
</dbReference>
<dbReference type="InterPro" id="IPR051260">
    <property type="entry name" value="Diverse_substr_monoxygenases"/>
</dbReference>
<feature type="binding site" evidence="6">
    <location>
        <position position="229"/>
    </location>
    <ligand>
        <name>FMN</name>
        <dbReference type="ChEBI" id="CHEBI:58210"/>
    </ligand>
</feature>
<feature type="binding site" evidence="6">
    <location>
        <position position="58"/>
    </location>
    <ligand>
        <name>FMN</name>
        <dbReference type="ChEBI" id="CHEBI:58210"/>
    </ligand>
</feature>
<feature type="binding site" evidence="6">
    <location>
        <position position="154"/>
    </location>
    <ligand>
        <name>FMN</name>
        <dbReference type="ChEBI" id="CHEBI:58210"/>
    </ligand>
</feature>
<evidence type="ECO:0000259" key="7">
    <source>
        <dbReference type="Pfam" id="PF00296"/>
    </source>
</evidence>
<accession>A0AA41YZ56</accession>
<organism evidence="8 9">
    <name type="scientific">Lichenifustis flavocetrariae</name>
    <dbReference type="NCBI Taxonomy" id="2949735"/>
    <lineage>
        <taxon>Bacteria</taxon>
        <taxon>Pseudomonadati</taxon>
        <taxon>Pseudomonadota</taxon>
        <taxon>Alphaproteobacteria</taxon>
        <taxon>Hyphomicrobiales</taxon>
        <taxon>Lichenihabitantaceae</taxon>
        <taxon>Lichenifustis</taxon>
    </lineage>
</organism>
<comment type="similarity">
    <text evidence="5">Belongs to the NtaA/SnaA/DszA monooxygenase family.</text>
</comment>
<proteinExistence type="inferred from homology"/>
<keyword evidence="1 6" id="KW-0285">Flavoprotein</keyword>
<evidence type="ECO:0000313" key="9">
    <source>
        <dbReference type="Proteomes" id="UP001165667"/>
    </source>
</evidence>
<reference evidence="8" key="1">
    <citation type="submission" date="2022-05" db="EMBL/GenBank/DDBJ databases">
        <authorList>
            <person name="Pankratov T."/>
        </authorList>
    </citation>
    <scope>NUCLEOTIDE SEQUENCE</scope>
    <source>
        <strain evidence="8">BP6-180914</strain>
    </source>
</reference>
<dbReference type="Pfam" id="PF00296">
    <property type="entry name" value="Bac_luciferase"/>
    <property type="match status" value="1"/>
</dbReference>
<name>A0AA41YZ56_9HYPH</name>
<dbReference type="PANTHER" id="PTHR30011">
    <property type="entry name" value="ALKANESULFONATE MONOOXYGENASE-RELATED"/>
    <property type="match status" value="1"/>
</dbReference>
<dbReference type="SUPFAM" id="SSF51679">
    <property type="entry name" value="Bacterial luciferase-like"/>
    <property type="match status" value="1"/>
</dbReference>
<dbReference type="GO" id="GO:0004497">
    <property type="term" value="F:monooxygenase activity"/>
    <property type="evidence" value="ECO:0007669"/>
    <property type="project" value="UniProtKB-KW"/>
</dbReference>
<evidence type="ECO:0000256" key="1">
    <source>
        <dbReference type="ARBA" id="ARBA00022630"/>
    </source>
</evidence>
<feature type="domain" description="Luciferase-like" evidence="7">
    <location>
        <begin position="27"/>
        <end position="385"/>
    </location>
</feature>
<dbReference type="EMBL" id="JAMOIM010000023">
    <property type="protein sequence ID" value="MCW6511249.1"/>
    <property type="molecule type" value="Genomic_DNA"/>
</dbReference>
<evidence type="ECO:0000313" key="8">
    <source>
        <dbReference type="EMBL" id="MCW6511249.1"/>
    </source>
</evidence>
<evidence type="ECO:0000256" key="5">
    <source>
        <dbReference type="ARBA" id="ARBA00033748"/>
    </source>
</evidence>
<evidence type="ECO:0000256" key="4">
    <source>
        <dbReference type="ARBA" id="ARBA00023033"/>
    </source>
</evidence>
<protein>
    <submittedName>
        <fullName evidence="8">NtaA/DmoA family FMN-dependent monooxygenase</fullName>
        <ecNumber evidence="8">1.14.-.-</ecNumber>
    </submittedName>
</protein>
<gene>
    <name evidence="8" type="ORF">M8523_24960</name>
</gene>
<dbReference type="Gene3D" id="3.20.20.30">
    <property type="entry name" value="Luciferase-like domain"/>
    <property type="match status" value="1"/>
</dbReference>
<dbReference type="Proteomes" id="UP001165667">
    <property type="component" value="Unassembled WGS sequence"/>
</dbReference>
<dbReference type="AlphaFoldDB" id="A0AA41YZ56"/>
<keyword evidence="2 6" id="KW-0288">FMN</keyword>
<evidence type="ECO:0000256" key="3">
    <source>
        <dbReference type="ARBA" id="ARBA00023002"/>
    </source>
</evidence>
<evidence type="ECO:0000256" key="6">
    <source>
        <dbReference type="PIRSR" id="PIRSR000337-1"/>
    </source>
</evidence>
<evidence type="ECO:0000256" key="2">
    <source>
        <dbReference type="ARBA" id="ARBA00022643"/>
    </source>
</evidence>
<comment type="caution">
    <text evidence="8">The sequence shown here is derived from an EMBL/GenBank/DDBJ whole genome shotgun (WGS) entry which is preliminary data.</text>
</comment>
<keyword evidence="4 8" id="KW-0503">Monooxygenase</keyword>
<keyword evidence="9" id="KW-1185">Reference proteome</keyword>
<feature type="binding site" evidence="6">
    <location>
        <position position="104"/>
    </location>
    <ligand>
        <name>FMN</name>
        <dbReference type="ChEBI" id="CHEBI:58210"/>
    </ligand>
</feature>